<evidence type="ECO:0000259" key="2">
    <source>
        <dbReference type="Pfam" id="PF05627"/>
    </source>
</evidence>
<keyword evidence="3" id="KW-1185">Reference proteome</keyword>
<dbReference type="InterPro" id="IPR040387">
    <property type="entry name" value="RIN4/NOI4"/>
</dbReference>
<sequence>MTAKSSSHVPKFGNWDTDDVPYTICFENAGELRAAGVTFDPNDPDTYPPEAFPAANHRSNPSDRRRHHDHHRRPREQPNRDRRSSGSEKLSSERSGSDYSLLKEPGGRRKKINNGVDGISRFPPTAAGHGGNPNPNPRARRNEGEMVASVPKFGSWDARDPKSGDGYTAIFNKVKMEKKIGGSNSSQAVPPLTNQTKQQPIPQIVHGSTSFVSKVCCCLCPK</sequence>
<feature type="compositionally biased region" description="Basic and acidic residues" evidence="1">
    <location>
        <begin position="75"/>
        <end position="96"/>
    </location>
</feature>
<evidence type="ECO:0000313" key="4">
    <source>
        <dbReference type="RefSeq" id="XP_022142617.1"/>
    </source>
</evidence>
<dbReference type="RefSeq" id="XP_022142617.1">
    <property type="nucleotide sequence ID" value="XM_022286925.1"/>
</dbReference>
<dbReference type="GeneID" id="111012692"/>
<feature type="region of interest" description="Disordered" evidence="1">
    <location>
        <begin position="1"/>
        <end position="20"/>
    </location>
</feature>
<feature type="region of interest" description="Disordered" evidence="1">
    <location>
        <begin position="36"/>
        <end position="143"/>
    </location>
</feature>
<organism evidence="3 4">
    <name type="scientific">Momordica charantia</name>
    <name type="common">Bitter gourd</name>
    <name type="synonym">Balsam pear</name>
    <dbReference type="NCBI Taxonomy" id="3673"/>
    <lineage>
        <taxon>Eukaryota</taxon>
        <taxon>Viridiplantae</taxon>
        <taxon>Streptophyta</taxon>
        <taxon>Embryophyta</taxon>
        <taxon>Tracheophyta</taxon>
        <taxon>Spermatophyta</taxon>
        <taxon>Magnoliopsida</taxon>
        <taxon>eudicotyledons</taxon>
        <taxon>Gunneridae</taxon>
        <taxon>Pentapetalae</taxon>
        <taxon>rosids</taxon>
        <taxon>fabids</taxon>
        <taxon>Cucurbitales</taxon>
        <taxon>Cucurbitaceae</taxon>
        <taxon>Momordiceae</taxon>
        <taxon>Momordica</taxon>
    </lineage>
</organism>
<feature type="compositionally biased region" description="Polar residues" evidence="1">
    <location>
        <begin position="182"/>
        <end position="201"/>
    </location>
</feature>
<accession>A0A6J1CND0</accession>
<evidence type="ECO:0000313" key="3">
    <source>
        <dbReference type="Proteomes" id="UP000504603"/>
    </source>
</evidence>
<dbReference type="AlphaFoldDB" id="A0A6J1CND0"/>
<dbReference type="KEGG" id="mcha:111012692"/>
<protein>
    <submittedName>
        <fullName evidence="4">RPM1-interacting protein 4-like</fullName>
    </submittedName>
</protein>
<feature type="compositionally biased region" description="Basic residues" evidence="1">
    <location>
        <begin position="64"/>
        <end position="74"/>
    </location>
</feature>
<evidence type="ECO:0000256" key="1">
    <source>
        <dbReference type="SAM" id="MobiDB-lite"/>
    </source>
</evidence>
<feature type="domain" description="RIN4 pathogenic type III effector avirulence factor Avr cleavage site" evidence="2">
    <location>
        <begin position="148"/>
        <end position="179"/>
    </location>
</feature>
<dbReference type="PANTHER" id="PTHR33159:SF49">
    <property type="entry name" value="RPM1-INTERACTING PROTEIN 4"/>
    <property type="match status" value="1"/>
</dbReference>
<proteinExistence type="predicted"/>
<feature type="domain" description="RIN4 pathogenic type III effector avirulence factor Avr cleavage site" evidence="2">
    <location>
        <begin position="6"/>
        <end position="31"/>
    </location>
</feature>
<dbReference type="GO" id="GO:0005886">
    <property type="term" value="C:plasma membrane"/>
    <property type="evidence" value="ECO:0007669"/>
    <property type="project" value="TreeGrafter"/>
</dbReference>
<dbReference type="OrthoDB" id="765662at2759"/>
<name>A0A6J1CND0_MOMCH</name>
<dbReference type="InterPro" id="IPR008700">
    <property type="entry name" value="TypeIII_avirulence_cleave"/>
</dbReference>
<feature type="region of interest" description="Disordered" evidence="1">
    <location>
        <begin position="181"/>
        <end position="201"/>
    </location>
</feature>
<reference evidence="4" key="1">
    <citation type="submission" date="2025-08" db="UniProtKB">
        <authorList>
            <consortium name="RefSeq"/>
        </authorList>
    </citation>
    <scope>IDENTIFICATION</scope>
    <source>
        <strain evidence="4">OHB3-1</strain>
    </source>
</reference>
<dbReference type="Pfam" id="PF05627">
    <property type="entry name" value="AvrRpt-cleavage"/>
    <property type="match status" value="2"/>
</dbReference>
<dbReference type="Proteomes" id="UP000504603">
    <property type="component" value="Unplaced"/>
</dbReference>
<dbReference type="PANTHER" id="PTHR33159">
    <property type="entry name" value="RPM1-INTERACTING PROTEIN 4 (RIN4) FAMILY PROTEIN"/>
    <property type="match status" value="1"/>
</dbReference>
<gene>
    <name evidence="4" type="primary">LOC111012692</name>
</gene>